<dbReference type="Proteomes" id="UP000007487">
    <property type="component" value="Chromosome"/>
</dbReference>
<dbReference type="Pfam" id="PF21959">
    <property type="entry name" value="DUF6923"/>
    <property type="match status" value="1"/>
</dbReference>
<dbReference type="InterPro" id="IPR026444">
    <property type="entry name" value="Secre_tail"/>
</dbReference>
<dbReference type="Pfam" id="PF18962">
    <property type="entry name" value="Por_Secre_tail"/>
    <property type="match status" value="1"/>
</dbReference>
<keyword evidence="6" id="KW-1185">Reference proteome</keyword>
<organism evidence="5 6">
    <name type="scientific">Cellulophaga lytica (strain ATCC 23178 / DSM 7489 / JCM 8516 / NBRC 14961 / NCIMB 1423 / VKM B-1433 / Cy l20)</name>
    <dbReference type="NCBI Taxonomy" id="867900"/>
    <lineage>
        <taxon>Bacteria</taxon>
        <taxon>Pseudomonadati</taxon>
        <taxon>Bacteroidota</taxon>
        <taxon>Flavobacteriia</taxon>
        <taxon>Flavobacteriales</taxon>
        <taxon>Flavobacteriaceae</taxon>
        <taxon>Cellulophaga</taxon>
    </lineage>
</organism>
<evidence type="ECO:0000259" key="4">
    <source>
        <dbReference type="Pfam" id="PF21959"/>
    </source>
</evidence>
<dbReference type="EMBL" id="CP002534">
    <property type="protein sequence ID" value="ADY30365.1"/>
    <property type="molecule type" value="Genomic_DNA"/>
</dbReference>
<gene>
    <name evidence="5" type="ordered locus">Celly_2548</name>
</gene>
<dbReference type="HOGENOM" id="CLU_330872_0_0_10"/>
<evidence type="ECO:0000313" key="5">
    <source>
        <dbReference type="EMBL" id="ADY30365.1"/>
    </source>
</evidence>
<dbReference type="AlphaFoldDB" id="F0RIM1"/>
<keyword evidence="1 2" id="KW-0732">Signal</keyword>
<name>F0RIM1_CELLC</name>
<dbReference type="OrthoDB" id="1204817at2"/>
<dbReference type="Gene3D" id="2.120.10.30">
    <property type="entry name" value="TolB, C-terminal domain"/>
    <property type="match status" value="1"/>
</dbReference>
<evidence type="ECO:0000313" key="6">
    <source>
        <dbReference type="Proteomes" id="UP000007487"/>
    </source>
</evidence>
<dbReference type="NCBIfam" id="TIGR04183">
    <property type="entry name" value="Por_Secre_tail"/>
    <property type="match status" value="1"/>
</dbReference>
<protein>
    <submittedName>
        <fullName evidence="5">Uncharacterized protein</fullName>
    </submittedName>
</protein>
<dbReference type="STRING" id="867900.Celly_2548"/>
<dbReference type="InterPro" id="IPR054215">
    <property type="entry name" value="DUF6923"/>
</dbReference>
<evidence type="ECO:0000256" key="1">
    <source>
        <dbReference type="ARBA" id="ARBA00022729"/>
    </source>
</evidence>
<dbReference type="InterPro" id="IPR011042">
    <property type="entry name" value="6-blade_b-propeller_TolB-like"/>
</dbReference>
<accession>F0RIM1</accession>
<evidence type="ECO:0000259" key="3">
    <source>
        <dbReference type="Pfam" id="PF18962"/>
    </source>
</evidence>
<dbReference type="eggNOG" id="COG3391">
    <property type="taxonomic scope" value="Bacteria"/>
</dbReference>
<feature type="signal peptide" evidence="2">
    <location>
        <begin position="1"/>
        <end position="27"/>
    </location>
</feature>
<reference evidence="5 6" key="1">
    <citation type="journal article" date="2011" name="Stand. Genomic Sci.">
        <title>Complete genome sequence of Cellulophaga lytica type strain (LIM- 21).</title>
        <authorList>
            <person name="Pati A."/>
            <person name="Abt B."/>
            <person name="Teshima H."/>
            <person name="Nolan M."/>
            <person name="Lapidus A."/>
            <person name="Lucas S."/>
            <person name="Hammon N."/>
            <person name="Deshpande S."/>
            <person name="Cheng J.F."/>
            <person name="Tapia R."/>
            <person name="Han C."/>
            <person name="Goodwin L."/>
            <person name="Pitluck S."/>
            <person name="Liolios K."/>
            <person name="Pagani I."/>
            <person name="Mavromatis K."/>
            <person name="Ovchinikova G."/>
            <person name="Chen A."/>
            <person name="Palaniappan K."/>
            <person name="Land M."/>
            <person name="Hauser L."/>
            <person name="Jeffries C.D."/>
            <person name="Detter J.C."/>
            <person name="Brambilla E.M."/>
            <person name="Kannan K.P."/>
            <person name="Rohde M."/>
            <person name="Spring S."/>
            <person name="Goker M."/>
            <person name="Woyke T."/>
            <person name="Bristow J."/>
            <person name="Eisen J.A."/>
            <person name="Markowitz V."/>
            <person name="Hugenholtz P."/>
            <person name="Kyrpides N.C."/>
            <person name="Klenk H.P."/>
            <person name="Ivanova N."/>
        </authorList>
    </citation>
    <scope>NUCLEOTIDE SEQUENCE [LARGE SCALE GENOMIC DNA]</scope>
    <source>
        <strain evidence="6">ATCC 23178 / DSM 7489 / JCM 8516 / NBRC 14961 / NCIMB 1423 / VKM B-1433 / Cy l20</strain>
    </source>
</reference>
<proteinExistence type="predicted"/>
<feature type="domain" description="Secretion system C-terminal sorting" evidence="3">
    <location>
        <begin position="785"/>
        <end position="860"/>
    </location>
</feature>
<feature type="chain" id="PRO_5003255325" evidence="2">
    <location>
        <begin position="28"/>
        <end position="863"/>
    </location>
</feature>
<feature type="domain" description="DUF6923" evidence="4">
    <location>
        <begin position="52"/>
        <end position="263"/>
    </location>
</feature>
<sequence>MTKFLPLRTYFLLLIVVCCALNTTAQSEPFECDYNAYLFQTNDIYALDLASGSSYLVAADVVPGNINAAAYNSADGYIWGYLSTPQISIVQIGKDFTPTVHTIAELPNNGNKYVGDINLDGIYYLRAGSSTYYAIDLNPESNNYLEYIGSYTLDKSISIHDWAFNAVDGKLYAVSKGTNRLYRITAETGVVEDLGEVPVLAGFNYTYGAVYFDVDGNLYISANQTGSVYKINAVHTIVANVMVSNIFAFGPASSSNDGARCPTAPVPQEDCINGIDDDGDGLVDCDDPSCSGISLCPVITTTSGGNDGGLESNDRLANLITNRNYNRAKNNYIFDKTTAKQITKDKGYKLSGKYTSDNIPLSALVPLNVLGETSTIESSPADLLELTNASDIFSVDYLKGDQTIGALMVIKTDNTVYEHSKFICDRFLGAELLSVSNLNIRDNNFIKSIIKQADGSKEFALSFSAKVNSNNSFTIESHWNIDAYEKESMFYNFQIWSNSVDDLVVMAEEILSLLEANAAIEGYKGSAPPPVFVRSAKYTKGTVEMTVVNTNVSKQMTLEGGLKRTETSETDFVTLQASLDRYIDTVTVETGSLFDLGFRLKNEKGDTPDDLFVADAPWGVDNSTASTEVTKYEIAQNSAPYLGDGFRIERNVHLKGTTQEYIGTYRAFNPRFLAVDLSEYKQLSFTASGTGTLEVKLLKGSGEPYITTVELTSESQRYVLEDADFKNEFGGNTDFNSLKVLLFNLKSADGSLQEKELQLSDIDFNNTEERNAYLEKNRTKSILLPNPVEEATTLYFYEEMASTYTLEFYTITGTLMPAYTIVGDAKQGQNSIDVNVSSLASGVYLYKLISSNNAIWSGKLIKK</sequence>
<dbReference type="RefSeq" id="WP_013622108.1">
    <property type="nucleotide sequence ID" value="NC_015167.1"/>
</dbReference>
<dbReference type="KEGG" id="cly:Celly_2548"/>
<dbReference type="SUPFAM" id="SSF101898">
    <property type="entry name" value="NHL repeat"/>
    <property type="match status" value="1"/>
</dbReference>
<evidence type="ECO:0000256" key="2">
    <source>
        <dbReference type="SAM" id="SignalP"/>
    </source>
</evidence>